<keyword evidence="5 7" id="KW-0472">Membrane</keyword>
<dbReference type="eggNOG" id="COG1289">
    <property type="taxonomic scope" value="Bacteria"/>
</dbReference>
<feature type="transmembrane region" description="Helical" evidence="7">
    <location>
        <begin position="97"/>
        <end position="117"/>
    </location>
</feature>
<evidence type="ECO:0000256" key="1">
    <source>
        <dbReference type="ARBA" id="ARBA00004651"/>
    </source>
</evidence>
<feature type="domain" description="Integral membrane bound transporter" evidence="8">
    <location>
        <begin position="401"/>
        <end position="522"/>
    </location>
</feature>
<evidence type="ECO:0000259" key="8">
    <source>
        <dbReference type="Pfam" id="PF13515"/>
    </source>
</evidence>
<keyword evidence="2" id="KW-1003">Cell membrane</keyword>
<keyword evidence="3 7" id="KW-0812">Transmembrane</keyword>
<dbReference type="STRING" id="1214242.B446_02695"/>
<evidence type="ECO:0000256" key="5">
    <source>
        <dbReference type="ARBA" id="ARBA00023136"/>
    </source>
</evidence>
<evidence type="ECO:0000256" key="3">
    <source>
        <dbReference type="ARBA" id="ARBA00022692"/>
    </source>
</evidence>
<evidence type="ECO:0000256" key="7">
    <source>
        <dbReference type="SAM" id="Phobius"/>
    </source>
</evidence>
<evidence type="ECO:0000256" key="4">
    <source>
        <dbReference type="ARBA" id="ARBA00022989"/>
    </source>
</evidence>
<name>S5UNQ1_STRC3</name>
<sequence>MTRHLAGRRTTGLFSPAPGSRPAVLAGLGNGIVISAPLPVGIAAGDPQAAAWATLGAYLAAFTNKGGARRPRTRGLLVAAVVDAAVFWIGARAAGLFPLTLAVLAALVFLAGMGTTVHPTLERLGTMPATALLVAAGAVGTTQTPAQLRPAALLVLAGGLWYAVATAVLTPAPRLRDVLHTLAQPYRAVGRTLSGLADPQAPRAAPAPTADALRRAEEATRTLRGPRGDEHLAELTDPLVRRAATLADLTAALAATGPPPAAVATPYTAAATDAAQRLARLADDLTRRRPTTPHAGAPGTAMAPLEAACDRMRAQSAAGTQSYPDTARAGRQRRLLGRIDAVLTAARTDAHRLTRLARTPLPPPPTLVPRPPAARLRGSMTLTSAAFRHALRATTVSTAVFALTQAVAVPHGEWATLAVLRVLRPQYAATRERVVQRVVGNLVGGSCAALLIAAVHTQAAISLILFVIITAGFTLRPVNYAFWVVFGTPVVLLIGDVSHPGDWHDALVRIAMTFLGTAAALLGSRLLWPSWEHPRLAADTDHARRATAAYLDAALRFLARPDLDGDLASARAAAEKAVARAQSTAHHAHREPGHDRAALDRESATVAALDRLVALTAALLTHRTARAAHVPALDLYTGHAAPALDPPRGDDPAVHADALAQAVEEMSLYLEDLHTRRRRELAGEHTGDTAVRVRIRETAPVIELLATIADTLPEPGSAPSAAP</sequence>
<reference evidence="9 10" key="2">
    <citation type="journal article" date="2013" name="J. Biotechnol.">
        <title>Complete genome sequence of the kirromycin producer Streptomyces collinus Tu 365 consisting of a linear chromosome and two linear plasmids.</title>
        <authorList>
            <person name="Ruckert C."/>
            <person name="Szczepanowski R."/>
            <person name="Albersmeier A."/>
            <person name="Goesmann A."/>
            <person name="Iftime D."/>
            <person name="Musiol E.M."/>
            <person name="Blin K."/>
            <person name="Wohlleben W."/>
            <person name="Puhler A."/>
            <person name="Kalinowski J."/>
            <person name="Weber T."/>
        </authorList>
    </citation>
    <scope>NUCLEOTIDE SEQUENCE [LARGE SCALE GENOMIC DNA]</scope>
    <source>
        <strain evidence="10">DSM 40733 / Tue 365</strain>
    </source>
</reference>
<evidence type="ECO:0000256" key="2">
    <source>
        <dbReference type="ARBA" id="ARBA00022475"/>
    </source>
</evidence>
<keyword evidence="10" id="KW-1185">Reference proteome</keyword>
<feature type="transmembrane region" description="Helical" evidence="7">
    <location>
        <begin position="148"/>
        <end position="169"/>
    </location>
</feature>
<dbReference type="EMBL" id="CP006259">
    <property type="protein sequence ID" value="AGS67371.1"/>
    <property type="molecule type" value="Genomic_DNA"/>
</dbReference>
<reference evidence="10" key="1">
    <citation type="submission" date="2012-10" db="EMBL/GenBank/DDBJ databases">
        <title>The complete genome sequence of Streptomyces collinus Tu 365.</title>
        <authorList>
            <person name="Ruckert C."/>
            <person name="Szczepanowski R."/>
            <person name="Goesmann A."/>
            <person name="Pross E.K."/>
            <person name="Musiol E.M."/>
            <person name="Blin K."/>
            <person name="Wohlleben W."/>
            <person name="Puhler A."/>
            <person name="Weber T."/>
            <person name="Kalinowski J."/>
        </authorList>
    </citation>
    <scope>NUCLEOTIDE SEQUENCE [LARGE SCALE GENOMIC DNA]</scope>
    <source>
        <strain evidence="10">DSM 40733 / Tue 365</strain>
    </source>
</reference>
<proteinExistence type="inferred from homology"/>
<protein>
    <recommendedName>
        <fullName evidence="8">Integral membrane bound transporter domain-containing protein</fullName>
    </recommendedName>
</protein>
<feature type="transmembrane region" description="Helical" evidence="7">
    <location>
        <begin position="75"/>
        <end position="91"/>
    </location>
</feature>
<keyword evidence="4 7" id="KW-1133">Transmembrane helix</keyword>
<organism evidence="9 10">
    <name type="scientific">Streptomyces collinus (strain DSM 40733 / Tue 365)</name>
    <dbReference type="NCBI Taxonomy" id="1214242"/>
    <lineage>
        <taxon>Bacteria</taxon>
        <taxon>Bacillati</taxon>
        <taxon>Actinomycetota</taxon>
        <taxon>Actinomycetes</taxon>
        <taxon>Kitasatosporales</taxon>
        <taxon>Streptomycetaceae</taxon>
        <taxon>Streptomyces</taxon>
    </lineage>
</organism>
<dbReference type="PANTHER" id="PTHR30509">
    <property type="entry name" value="P-HYDROXYBENZOIC ACID EFFLUX PUMP SUBUNIT-RELATED"/>
    <property type="match status" value="1"/>
</dbReference>
<dbReference type="Pfam" id="PF13515">
    <property type="entry name" value="FUSC_2"/>
    <property type="match status" value="1"/>
</dbReference>
<evidence type="ECO:0000256" key="6">
    <source>
        <dbReference type="ARBA" id="ARBA00043993"/>
    </source>
</evidence>
<dbReference type="AlphaFoldDB" id="S5UNQ1"/>
<dbReference type="HOGENOM" id="CLU_382589_0_0_11"/>
<comment type="similarity">
    <text evidence="6">Belongs to the YccS/YhfK family.</text>
</comment>
<accession>S5UNQ1</accession>
<feature type="transmembrane region" description="Helical" evidence="7">
    <location>
        <begin position="506"/>
        <end position="528"/>
    </location>
</feature>
<evidence type="ECO:0000313" key="10">
    <source>
        <dbReference type="Proteomes" id="UP000015423"/>
    </source>
</evidence>
<feature type="transmembrane region" description="Helical" evidence="7">
    <location>
        <begin position="447"/>
        <end position="474"/>
    </location>
</feature>
<dbReference type="KEGG" id="sci:B446_02695"/>
<dbReference type="PATRIC" id="fig|1214242.5.peg.556"/>
<dbReference type="PANTHER" id="PTHR30509:SF9">
    <property type="entry name" value="MULTIDRUG RESISTANCE PROTEIN MDTO"/>
    <property type="match status" value="1"/>
</dbReference>
<evidence type="ECO:0000313" key="9">
    <source>
        <dbReference type="EMBL" id="AGS67371.1"/>
    </source>
</evidence>
<dbReference type="Proteomes" id="UP000015423">
    <property type="component" value="Chromosome"/>
</dbReference>
<dbReference type="GO" id="GO:0005886">
    <property type="term" value="C:plasma membrane"/>
    <property type="evidence" value="ECO:0007669"/>
    <property type="project" value="UniProtKB-SubCell"/>
</dbReference>
<feature type="transmembrane region" description="Helical" evidence="7">
    <location>
        <begin position="480"/>
        <end position="499"/>
    </location>
</feature>
<gene>
    <name evidence="9" type="ORF">B446_02695</name>
</gene>
<dbReference type="InterPro" id="IPR049453">
    <property type="entry name" value="Memb_transporter_dom"/>
</dbReference>
<dbReference type="RefSeq" id="WP_020937855.1">
    <property type="nucleotide sequence ID" value="NC_021985.1"/>
</dbReference>
<comment type="subcellular location">
    <subcellularLocation>
        <location evidence="1">Cell membrane</location>
        <topology evidence="1">Multi-pass membrane protein</topology>
    </subcellularLocation>
</comment>